<evidence type="ECO:0000313" key="2">
    <source>
        <dbReference type="EMBL" id="KHJ84859.1"/>
    </source>
</evidence>
<dbReference type="EMBL" id="KN566425">
    <property type="protein sequence ID" value="KHJ84859.1"/>
    <property type="molecule type" value="Genomic_DNA"/>
</dbReference>
<name>A0A0B1SIV9_OESDE</name>
<dbReference type="Proteomes" id="UP000053660">
    <property type="component" value="Unassembled WGS sequence"/>
</dbReference>
<accession>A0A0B1SIV9</accession>
<reference evidence="2 3" key="1">
    <citation type="submission" date="2014-03" db="EMBL/GenBank/DDBJ databases">
        <title>Draft genome of the hookworm Oesophagostomum dentatum.</title>
        <authorList>
            <person name="Mitreva M."/>
        </authorList>
    </citation>
    <scope>NUCLEOTIDE SEQUENCE [LARGE SCALE GENOMIC DNA]</scope>
    <source>
        <strain evidence="2 3">OD-Hann</strain>
    </source>
</reference>
<organism evidence="2 3">
    <name type="scientific">Oesophagostomum dentatum</name>
    <name type="common">Nodular worm</name>
    <dbReference type="NCBI Taxonomy" id="61180"/>
    <lineage>
        <taxon>Eukaryota</taxon>
        <taxon>Metazoa</taxon>
        <taxon>Ecdysozoa</taxon>
        <taxon>Nematoda</taxon>
        <taxon>Chromadorea</taxon>
        <taxon>Rhabditida</taxon>
        <taxon>Rhabditina</taxon>
        <taxon>Rhabditomorpha</taxon>
        <taxon>Strongyloidea</taxon>
        <taxon>Strongylidae</taxon>
        <taxon>Oesophagostomum</taxon>
    </lineage>
</organism>
<sequence>MSKSLGLERARSAYSKIAKARCSVCKGHYTYALSSIKNEVVLSAADVEQFHSECSSGFHTELPPVHITPKCESDSLQDSEPLFNSNAMDPNSVNGSVKEEVKDFAEDAEEEDDQEAISNHSGDEDIEETLVAEYQHSDEDTEKGQIHFTSFSV</sequence>
<gene>
    <name evidence="2" type="ORF">OESDEN_15422</name>
</gene>
<feature type="region of interest" description="Disordered" evidence="1">
    <location>
        <begin position="71"/>
        <end position="126"/>
    </location>
</feature>
<dbReference type="AlphaFoldDB" id="A0A0B1SIV9"/>
<evidence type="ECO:0000313" key="3">
    <source>
        <dbReference type="Proteomes" id="UP000053660"/>
    </source>
</evidence>
<feature type="compositionally biased region" description="Acidic residues" evidence="1">
    <location>
        <begin position="106"/>
        <end position="115"/>
    </location>
</feature>
<keyword evidence="3" id="KW-1185">Reference proteome</keyword>
<feature type="compositionally biased region" description="Polar residues" evidence="1">
    <location>
        <begin position="74"/>
        <end position="95"/>
    </location>
</feature>
<protein>
    <submittedName>
        <fullName evidence="2">Uncharacterized protein</fullName>
    </submittedName>
</protein>
<evidence type="ECO:0000256" key="1">
    <source>
        <dbReference type="SAM" id="MobiDB-lite"/>
    </source>
</evidence>
<proteinExistence type="predicted"/>